<name>A0A363NYB7_9SPHI</name>
<proteinExistence type="predicted"/>
<evidence type="ECO:0000313" key="2">
    <source>
        <dbReference type="Proteomes" id="UP000250831"/>
    </source>
</evidence>
<accession>A0A363NYB7</accession>
<dbReference type="EMBL" id="QCXX01000001">
    <property type="protein sequence ID" value="PUV25795.1"/>
    <property type="molecule type" value="Genomic_DNA"/>
</dbReference>
<organism evidence="1 2">
    <name type="scientific">Sphingobacterium athyrii</name>
    <dbReference type="NCBI Taxonomy" id="2152717"/>
    <lineage>
        <taxon>Bacteria</taxon>
        <taxon>Pseudomonadati</taxon>
        <taxon>Bacteroidota</taxon>
        <taxon>Sphingobacteriia</taxon>
        <taxon>Sphingobacteriales</taxon>
        <taxon>Sphingobacteriaceae</taxon>
        <taxon>Sphingobacterium</taxon>
    </lineage>
</organism>
<reference evidence="1 2" key="1">
    <citation type="submission" date="2018-04" db="EMBL/GenBank/DDBJ databases">
        <title>Sphingobacterium sp. M46 Genome.</title>
        <authorList>
            <person name="Cheng J."/>
            <person name="Li Y."/>
        </authorList>
    </citation>
    <scope>NUCLEOTIDE SEQUENCE [LARGE SCALE GENOMIC DNA]</scope>
    <source>
        <strain evidence="1 2">M46</strain>
    </source>
</reference>
<evidence type="ECO:0000313" key="1">
    <source>
        <dbReference type="EMBL" id="PUV25795.1"/>
    </source>
</evidence>
<dbReference type="Proteomes" id="UP000250831">
    <property type="component" value="Unassembled WGS sequence"/>
</dbReference>
<keyword evidence="2" id="KW-1185">Reference proteome</keyword>
<comment type="caution">
    <text evidence="1">The sequence shown here is derived from an EMBL/GenBank/DDBJ whole genome shotgun (WGS) entry which is preliminary data.</text>
</comment>
<gene>
    <name evidence="1" type="ORF">DCO56_02125</name>
</gene>
<protein>
    <submittedName>
        <fullName evidence="1">Uncharacterized protein</fullName>
    </submittedName>
</protein>
<dbReference type="AlphaFoldDB" id="A0A363NYB7"/>
<sequence length="68" mass="8056">MDKLNCAAVVKRENNVLYLIEFFATKEVDLYMVVYTDHDFSFTEVVLGFIPKHSEGLEWRIWKDEVNV</sequence>